<gene>
    <name evidence="1" type="ORF">Tci_932907</name>
</gene>
<protein>
    <submittedName>
        <fullName evidence="1">Uncharacterized protein</fullName>
    </submittedName>
</protein>
<evidence type="ECO:0000313" key="1">
    <source>
        <dbReference type="EMBL" id="GFD60938.1"/>
    </source>
</evidence>
<proteinExistence type="predicted"/>
<accession>A0A699XSH0</accession>
<dbReference type="EMBL" id="BKCJ011884720">
    <property type="protein sequence ID" value="GFD60938.1"/>
    <property type="molecule type" value="Genomic_DNA"/>
</dbReference>
<comment type="caution">
    <text evidence="1">The sequence shown here is derived from an EMBL/GenBank/DDBJ whole genome shotgun (WGS) entry which is preliminary data.</text>
</comment>
<sequence length="77" mass="7973">HRFGGGHGHDEVQIGVGQLRYFGAGRAVAAAVGGIGSAGFAVQVLSVGEGQRQRRASLLPPEKLGVRHVLPRHGLAQ</sequence>
<organism evidence="1">
    <name type="scientific">Tanacetum cinerariifolium</name>
    <name type="common">Dalmatian daisy</name>
    <name type="synonym">Chrysanthemum cinerariifolium</name>
    <dbReference type="NCBI Taxonomy" id="118510"/>
    <lineage>
        <taxon>Eukaryota</taxon>
        <taxon>Viridiplantae</taxon>
        <taxon>Streptophyta</taxon>
        <taxon>Embryophyta</taxon>
        <taxon>Tracheophyta</taxon>
        <taxon>Spermatophyta</taxon>
        <taxon>Magnoliopsida</taxon>
        <taxon>eudicotyledons</taxon>
        <taxon>Gunneridae</taxon>
        <taxon>Pentapetalae</taxon>
        <taxon>asterids</taxon>
        <taxon>campanulids</taxon>
        <taxon>Asterales</taxon>
        <taxon>Asteraceae</taxon>
        <taxon>Asteroideae</taxon>
        <taxon>Anthemideae</taxon>
        <taxon>Anthemidinae</taxon>
        <taxon>Tanacetum</taxon>
    </lineage>
</organism>
<reference evidence="1" key="1">
    <citation type="journal article" date="2019" name="Sci. Rep.">
        <title>Draft genome of Tanacetum cinerariifolium, the natural source of mosquito coil.</title>
        <authorList>
            <person name="Yamashiro T."/>
            <person name="Shiraishi A."/>
            <person name="Satake H."/>
            <person name="Nakayama K."/>
        </authorList>
    </citation>
    <scope>NUCLEOTIDE SEQUENCE</scope>
</reference>
<name>A0A699XSH0_TANCI</name>
<dbReference type="AlphaFoldDB" id="A0A699XSH0"/>
<feature type="non-terminal residue" evidence="1">
    <location>
        <position position="1"/>
    </location>
</feature>